<feature type="coiled-coil region" evidence="4">
    <location>
        <begin position="108"/>
        <end position="156"/>
    </location>
</feature>
<reference evidence="6 7" key="1">
    <citation type="journal article" date="2022" name="Nat. Genet.">
        <title>Improved pea reference genome and pan-genome highlight genomic features and evolutionary characteristics.</title>
        <authorList>
            <person name="Yang T."/>
            <person name="Liu R."/>
            <person name="Luo Y."/>
            <person name="Hu S."/>
            <person name="Wang D."/>
            <person name="Wang C."/>
            <person name="Pandey M.K."/>
            <person name="Ge S."/>
            <person name="Xu Q."/>
            <person name="Li N."/>
            <person name="Li G."/>
            <person name="Huang Y."/>
            <person name="Saxena R.K."/>
            <person name="Ji Y."/>
            <person name="Li M."/>
            <person name="Yan X."/>
            <person name="He Y."/>
            <person name="Liu Y."/>
            <person name="Wang X."/>
            <person name="Xiang C."/>
            <person name="Varshney R.K."/>
            <person name="Ding H."/>
            <person name="Gao S."/>
            <person name="Zong X."/>
        </authorList>
    </citation>
    <scope>NUCLEOTIDE SEQUENCE [LARGE SCALE GENOMIC DNA]</scope>
    <source>
        <strain evidence="6 7">cv. Zhongwan 6</strain>
    </source>
</reference>
<protein>
    <recommendedName>
        <fullName evidence="5">Trichome birefringence-like C-terminal domain-containing protein</fullName>
    </recommendedName>
</protein>
<dbReference type="EMBL" id="JAMSHJ010000006">
    <property type="protein sequence ID" value="KAI5397770.1"/>
    <property type="molecule type" value="Genomic_DNA"/>
</dbReference>
<dbReference type="Gene3D" id="1.10.10.480">
    <property type="entry name" value="Phosphofructokinase, domain 3"/>
    <property type="match status" value="1"/>
</dbReference>
<evidence type="ECO:0000256" key="3">
    <source>
        <dbReference type="ARBA" id="ARBA00023152"/>
    </source>
</evidence>
<comment type="similarity">
    <text evidence="1">Belongs to the PC-esterase family. TBL subfamily.</text>
</comment>
<feature type="domain" description="Trichome birefringence-like C-terminal" evidence="5">
    <location>
        <begin position="164"/>
        <end position="255"/>
    </location>
</feature>
<dbReference type="GO" id="GO:0047334">
    <property type="term" value="F:diphosphate-fructose-6-phosphate 1-phosphotransferase activity"/>
    <property type="evidence" value="ECO:0007669"/>
    <property type="project" value="TreeGrafter"/>
</dbReference>
<gene>
    <name evidence="6" type="ORF">KIW84_063549</name>
</gene>
<dbReference type="Gramene" id="Psat06G0354900-T1">
    <property type="protein sequence ID" value="KAI5397770.1"/>
    <property type="gene ID" value="KIW84_063549"/>
</dbReference>
<keyword evidence="2" id="KW-0963">Cytoplasm</keyword>
<dbReference type="PANTHER" id="PTHR43650:SF17">
    <property type="entry name" value="PYROPHOSPHATE--FRUCTOSE 6-PHOSPHATE 1-PHOSPHOTRANSFERASE SUBUNIT ALPHA 1"/>
    <property type="match status" value="1"/>
</dbReference>
<proteinExistence type="inferred from homology"/>
<dbReference type="SUPFAM" id="SSF53784">
    <property type="entry name" value="Phosphofructokinase"/>
    <property type="match status" value="1"/>
</dbReference>
<keyword evidence="7" id="KW-1185">Reference proteome</keyword>
<dbReference type="GO" id="GO:0003872">
    <property type="term" value="F:6-phosphofructokinase activity"/>
    <property type="evidence" value="ECO:0007669"/>
    <property type="project" value="InterPro"/>
</dbReference>
<evidence type="ECO:0000256" key="1">
    <source>
        <dbReference type="ARBA" id="ARBA00007727"/>
    </source>
</evidence>
<dbReference type="GO" id="GO:0005829">
    <property type="term" value="C:cytosol"/>
    <property type="evidence" value="ECO:0007669"/>
    <property type="project" value="TreeGrafter"/>
</dbReference>
<sequence>MDGPPDTKDLHPFVLSDIQASNPDVRAVRKAWLKVNLKEERKGKAQELEDSNKRARLLEDQKDDLDHILLGSTSVIRTRKEELKKAEYRICELGRMLDKSLMDKKEIKLDFEAQIRDLRDALKKCEEKLSREILQKEEAERNCHHLRYQLEEATRRFAVLESQEDAKNLAIKSVVRWLDLQLVLHPLLKVFLRILSPRHFFNDVWNTGGSCDNIIPLSNGNEASQVGSSDPVIESALKIYKNSIPQPVETFTVAKCPIKVVGAHVTSSGDLKNQFEETNVGFDTSCKKISDAVQARAEQDKYHGVILLLEGLVESIPEIYALLKEIHVLLQQGVAADKIFVHLSPWASTLFEFLPPFIRRQLFLYTEPDDSTQSSQVETEKFLAYLVEGEINKVSERRHIQRKLQAQQDKQNLRFHKEKCKFRKTDTSPSIATVLTLCCMYGLVVVRGPVHGQRVRQSDVGFKIHDKCNPLRLQDDKPVQPIAMFDKILKLLLLLLKEECCAGTVWLISLTKYCGSHPNIQKILPEIQEAFFHLLGEQNELTQELASQGMSIAYDLELLGGDFELIDNIQSLLARHDAITPGTSFPIRGTSPRHSKIQSVTSKDSTVVSNGNLGTLNTGSITSYVPESSTSILSNALALPDLSSSRAAILEDGEQLVQFERLHTTPMKRHSDVGVGLVLDVSVGAVAVTARRYDAVVTNFLCNSPASGSGFGECSLYLSCEEDSLLTERRVKATVSGAFSAAQGRLPSFSPSALMAFRSPCDRLTVAFLFPTCSCRLLGRILDQGGVWLTRLDSALMGLVGLQDPSNL</sequence>
<dbReference type="Gene3D" id="3.40.50.450">
    <property type="match status" value="1"/>
</dbReference>
<name>A0A9D4W960_PEA</name>
<keyword evidence="3" id="KW-0324">Glycolysis</keyword>
<dbReference type="InterPro" id="IPR026057">
    <property type="entry name" value="TBL_C"/>
</dbReference>
<organism evidence="6 7">
    <name type="scientific">Pisum sativum</name>
    <name type="common">Garden pea</name>
    <name type="synonym">Lathyrus oleraceus</name>
    <dbReference type="NCBI Taxonomy" id="3888"/>
    <lineage>
        <taxon>Eukaryota</taxon>
        <taxon>Viridiplantae</taxon>
        <taxon>Streptophyta</taxon>
        <taxon>Embryophyta</taxon>
        <taxon>Tracheophyta</taxon>
        <taxon>Spermatophyta</taxon>
        <taxon>Magnoliopsida</taxon>
        <taxon>eudicotyledons</taxon>
        <taxon>Gunneridae</taxon>
        <taxon>Pentapetalae</taxon>
        <taxon>rosids</taxon>
        <taxon>fabids</taxon>
        <taxon>Fabales</taxon>
        <taxon>Fabaceae</taxon>
        <taxon>Papilionoideae</taxon>
        <taxon>50 kb inversion clade</taxon>
        <taxon>NPAAA clade</taxon>
        <taxon>Hologalegina</taxon>
        <taxon>IRL clade</taxon>
        <taxon>Fabeae</taxon>
        <taxon>Lathyrus</taxon>
    </lineage>
</organism>
<evidence type="ECO:0000256" key="4">
    <source>
        <dbReference type="SAM" id="Coils"/>
    </source>
</evidence>
<accession>A0A9D4W960</accession>
<dbReference type="Pfam" id="PF13839">
    <property type="entry name" value="PC-Esterase"/>
    <property type="match status" value="1"/>
</dbReference>
<dbReference type="Proteomes" id="UP001058974">
    <property type="component" value="Chromosome 6"/>
</dbReference>
<evidence type="ECO:0000313" key="7">
    <source>
        <dbReference type="Proteomes" id="UP001058974"/>
    </source>
</evidence>
<evidence type="ECO:0000313" key="6">
    <source>
        <dbReference type="EMBL" id="KAI5397770.1"/>
    </source>
</evidence>
<dbReference type="InterPro" id="IPR035966">
    <property type="entry name" value="PKF_sf"/>
</dbReference>
<keyword evidence="4" id="KW-0175">Coiled coil</keyword>
<dbReference type="GO" id="GO:0015979">
    <property type="term" value="P:photosynthesis"/>
    <property type="evidence" value="ECO:0007669"/>
    <property type="project" value="TreeGrafter"/>
</dbReference>
<dbReference type="AlphaFoldDB" id="A0A9D4W960"/>
<feature type="coiled-coil region" evidence="4">
    <location>
        <begin position="34"/>
        <end position="68"/>
    </location>
</feature>
<evidence type="ECO:0000259" key="5">
    <source>
        <dbReference type="Pfam" id="PF13839"/>
    </source>
</evidence>
<dbReference type="GO" id="GO:0009749">
    <property type="term" value="P:response to glucose"/>
    <property type="evidence" value="ECO:0007669"/>
    <property type="project" value="TreeGrafter"/>
</dbReference>
<dbReference type="PANTHER" id="PTHR43650">
    <property type="entry name" value="PYROPHOSPHATE--FRUCTOSE 6-PHOSPHATE 1-PHOSPHOTRANSFERASE"/>
    <property type="match status" value="1"/>
</dbReference>
<dbReference type="Gene3D" id="3.40.50.460">
    <property type="entry name" value="Phosphofructokinase domain"/>
    <property type="match status" value="1"/>
</dbReference>
<evidence type="ECO:0000256" key="2">
    <source>
        <dbReference type="ARBA" id="ARBA00022490"/>
    </source>
</evidence>
<comment type="caution">
    <text evidence="6">The sequence shown here is derived from an EMBL/GenBank/DDBJ whole genome shotgun (WGS) entry which is preliminary data.</text>
</comment>